<dbReference type="EMBL" id="ADMH02002183">
    <property type="protein sequence ID" value="ETN57976.1"/>
    <property type="molecule type" value="Genomic_DNA"/>
</dbReference>
<dbReference type="FunFam" id="3.40.50.1820:FF:000076">
    <property type="entry name" value="phospholipase A1"/>
    <property type="match status" value="1"/>
</dbReference>
<dbReference type="STRING" id="43151.W5J2K7"/>
<evidence type="ECO:0000256" key="4">
    <source>
        <dbReference type="RuleBase" id="RU004262"/>
    </source>
</evidence>
<evidence type="ECO:0000313" key="8">
    <source>
        <dbReference type="EnsemblMetazoa" id="ADAC010443-PA"/>
    </source>
</evidence>
<evidence type="ECO:0000259" key="6">
    <source>
        <dbReference type="Pfam" id="PF00151"/>
    </source>
</evidence>
<dbReference type="GO" id="GO:0016298">
    <property type="term" value="F:lipase activity"/>
    <property type="evidence" value="ECO:0007669"/>
    <property type="project" value="InterPro"/>
</dbReference>
<dbReference type="VEuPathDB" id="VectorBase:ADAC010443"/>
<dbReference type="eggNOG" id="ENOG502TE25">
    <property type="taxonomic scope" value="Eukaryota"/>
</dbReference>
<dbReference type="GO" id="GO:0017171">
    <property type="term" value="F:serine hydrolase activity"/>
    <property type="evidence" value="ECO:0007669"/>
    <property type="project" value="TreeGrafter"/>
</dbReference>
<feature type="chain" id="PRO_5010154823" evidence="5">
    <location>
        <begin position="22"/>
        <end position="339"/>
    </location>
</feature>
<dbReference type="FunCoup" id="W5J2K7">
    <property type="interactions" value="97"/>
</dbReference>
<dbReference type="Proteomes" id="UP000000673">
    <property type="component" value="Unassembled WGS sequence"/>
</dbReference>
<comment type="similarity">
    <text evidence="2 4">Belongs to the AB hydrolase superfamily. Lipase family.</text>
</comment>
<dbReference type="InterPro" id="IPR013818">
    <property type="entry name" value="Lipase"/>
</dbReference>
<dbReference type="InterPro" id="IPR002334">
    <property type="entry name" value="Allerg_PlipaseA1"/>
</dbReference>
<sequence length="339" mass="35942">MKWSIAIFATVFAAVLTGGIAIDDRNWQLVPDSEGRLRLVNTNPYDLPESDQPAPLFVPQQDIIFRLFTRANPTQPQILQLNSAGSITGSNFNPAHPTRFTIHGWNNDGSHFMNAQIRDAYFQVGDFNVITVDWGVGAINPNYITARNHVGAVGNTVSLLIDQLIAATGLNPDNVYIIGYSLGAHAAGSAGKAQHGRINSVIALDPAGPLFSFGQPDAVGPADGRYVETIMTNAGVLGINTPMGQSNFYPNGGRLQPGCGADIGGSCSHDRAPQFFAESITSSTPFRAMRCVDHGQILGGTCTSSGPDANMGGQPSNYGRGVQGVYYLETNSASPFARG</sequence>
<dbReference type="PANTHER" id="PTHR11610">
    <property type="entry name" value="LIPASE"/>
    <property type="match status" value="1"/>
</dbReference>
<evidence type="ECO:0000313" key="9">
    <source>
        <dbReference type="Proteomes" id="UP000000673"/>
    </source>
</evidence>
<feature type="signal peptide" evidence="5">
    <location>
        <begin position="1"/>
        <end position="21"/>
    </location>
</feature>
<dbReference type="AlphaFoldDB" id="W5J2K7"/>
<reference evidence="7" key="3">
    <citation type="journal article" date="2013" name="Nucleic Acids Res.">
        <title>The genome of Anopheles darlingi, the main neotropical malaria vector.</title>
        <authorList>
            <person name="Marinotti O."/>
            <person name="Cerqueira G.C."/>
            <person name="de Almeida L.G."/>
            <person name="Ferro M.I."/>
            <person name="Loreto E.L."/>
            <person name="Zaha A."/>
            <person name="Teixeira S.M."/>
            <person name="Wespiser A.R."/>
            <person name="Almeida E Silva A."/>
            <person name="Schlindwein A.D."/>
            <person name="Pacheco A.C."/>
            <person name="Silva A.L."/>
            <person name="Graveley B.R."/>
            <person name="Walenz B.P."/>
            <person name="Lima Bde A."/>
            <person name="Ribeiro C.A."/>
            <person name="Nunes-Silva C.G."/>
            <person name="de Carvalho C.R."/>
            <person name="Soares C.M."/>
            <person name="de Menezes C.B."/>
            <person name="Matiolli C."/>
            <person name="Caffrey D."/>
            <person name="Araujo D.A."/>
            <person name="de Oliveira D.M."/>
            <person name="Golenbock D."/>
            <person name="Grisard E.C."/>
            <person name="Fantinatti-Garboggini F."/>
            <person name="de Carvalho F.M."/>
            <person name="Barcellos F.G."/>
            <person name="Prosdocimi F."/>
            <person name="May G."/>
            <person name="Azevedo Junior G.M."/>
            <person name="Guimaraes G.M."/>
            <person name="Goldman G.H."/>
            <person name="Padilha I.Q."/>
            <person name="Batista Jda S."/>
            <person name="Ferro J.A."/>
            <person name="Ribeiro J.M."/>
            <person name="Fietto J.L."/>
            <person name="Dabbas K.M."/>
            <person name="Cerdeira L."/>
            <person name="Agnez-Lima L.F."/>
            <person name="Brocchi M."/>
            <person name="de Carvalho M.O."/>
            <person name="Teixeira Mde M."/>
            <person name="Diniz Maia Mde M."/>
            <person name="Goldman M.H."/>
            <person name="Cruz Schneider M.P."/>
            <person name="Felipe M.S."/>
            <person name="Hungria M."/>
            <person name="Nicolas M.F."/>
            <person name="Pereira M."/>
            <person name="Montes M.A."/>
            <person name="Cantao M.E."/>
            <person name="Vincentz M."/>
            <person name="Rafael M.S."/>
            <person name="Silverman N."/>
            <person name="Stoco P.H."/>
            <person name="Souza R.C."/>
            <person name="Vicentini R."/>
            <person name="Gazzinelli R.T."/>
            <person name="Neves Rde O."/>
            <person name="Silva R."/>
            <person name="Astolfi-Filho S."/>
            <person name="Maciel T.E."/>
            <person name="Urmenyi T.P."/>
            <person name="Tadei W.P."/>
            <person name="Camargo E.P."/>
            <person name="de Vasconcelos A.T."/>
        </authorList>
    </citation>
    <scope>NUCLEOTIDE SEQUENCE</scope>
</reference>
<dbReference type="Pfam" id="PF00151">
    <property type="entry name" value="Lipase"/>
    <property type="match status" value="1"/>
</dbReference>
<protein>
    <submittedName>
        <fullName evidence="7">Lipase</fullName>
    </submittedName>
</protein>
<dbReference type="SUPFAM" id="SSF53474">
    <property type="entry name" value="alpha/beta-Hydrolases"/>
    <property type="match status" value="1"/>
</dbReference>
<proteinExistence type="inferred from homology"/>
<dbReference type="PRINTS" id="PR00825">
    <property type="entry name" value="DOLALLERGEN"/>
</dbReference>
<dbReference type="CDD" id="cd00707">
    <property type="entry name" value="Pancreat_lipase_like"/>
    <property type="match status" value="1"/>
</dbReference>
<dbReference type="GO" id="GO:0016042">
    <property type="term" value="P:lipid catabolic process"/>
    <property type="evidence" value="ECO:0007669"/>
    <property type="project" value="TreeGrafter"/>
</dbReference>
<keyword evidence="9" id="KW-1185">Reference proteome</keyword>
<reference evidence="8" key="4">
    <citation type="submission" date="2015-06" db="UniProtKB">
        <authorList>
            <consortium name="EnsemblMetazoa"/>
        </authorList>
    </citation>
    <scope>IDENTIFICATION</scope>
</reference>
<dbReference type="GO" id="GO:0005615">
    <property type="term" value="C:extracellular space"/>
    <property type="evidence" value="ECO:0007669"/>
    <property type="project" value="TreeGrafter"/>
</dbReference>
<accession>W5J2K7</accession>
<gene>
    <name evidence="7" type="ORF">AND_010443</name>
</gene>
<dbReference type="EnsemblMetazoa" id="ADAC010443-RA">
    <property type="protein sequence ID" value="ADAC010443-PA"/>
    <property type="gene ID" value="ADAC010443"/>
</dbReference>
<evidence type="ECO:0000256" key="5">
    <source>
        <dbReference type="SAM" id="SignalP"/>
    </source>
</evidence>
<dbReference type="OMA" id="RYVETIM"/>
<dbReference type="PRINTS" id="PR00821">
    <property type="entry name" value="TAGLIPASE"/>
</dbReference>
<dbReference type="VEuPathDB" id="VectorBase:ADAR2_010122"/>
<reference evidence="7 9" key="1">
    <citation type="journal article" date="2010" name="BMC Genomics">
        <title>Combination of measures distinguishes pre-miRNAs from other stem-loops in the genome of the newly sequenced Anopheles darlingi.</title>
        <authorList>
            <person name="Mendes N.D."/>
            <person name="Freitas A.T."/>
            <person name="Vasconcelos A.T."/>
            <person name="Sagot M.F."/>
        </authorList>
    </citation>
    <scope>NUCLEOTIDE SEQUENCE</scope>
</reference>
<comment type="subcellular location">
    <subcellularLocation>
        <location evidence="1">Secreted</location>
    </subcellularLocation>
</comment>
<evidence type="ECO:0000256" key="2">
    <source>
        <dbReference type="ARBA" id="ARBA00010701"/>
    </source>
</evidence>
<evidence type="ECO:0000313" key="7">
    <source>
        <dbReference type="EMBL" id="ETN57976.1"/>
    </source>
</evidence>
<evidence type="ECO:0000256" key="1">
    <source>
        <dbReference type="ARBA" id="ARBA00004613"/>
    </source>
</evidence>
<dbReference type="PANTHER" id="PTHR11610:SF150">
    <property type="entry name" value="FI01825P-RELATED"/>
    <property type="match status" value="1"/>
</dbReference>
<organism evidence="7">
    <name type="scientific">Anopheles darlingi</name>
    <name type="common">Mosquito</name>
    <dbReference type="NCBI Taxonomy" id="43151"/>
    <lineage>
        <taxon>Eukaryota</taxon>
        <taxon>Metazoa</taxon>
        <taxon>Ecdysozoa</taxon>
        <taxon>Arthropoda</taxon>
        <taxon>Hexapoda</taxon>
        <taxon>Insecta</taxon>
        <taxon>Pterygota</taxon>
        <taxon>Neoptera</taxon>
        <taxon>Endopterygota</taxon>
        <taxon>Diptera</taxon>
        <taxon>Nematocera</taxon>
        <taxon>Culicoidea</taxon>
        <taxon>Culicidae</taxon>
        <taxon>Anophelinae</taxon>
        <taxon>Anopheles</taxon>
    </lineage>
</organism>
<keyword evidence="5" id="KW-0732">Signal</keyword>
<reference evidence="7" key="2">
    <citation type="submission" date="2010-05" db="EMBL/GenBank/DDBJ databases">
        <authorList>
            <person name="Almeida L.G."/>
            <person name="Nicolas M.F."/>
            <person name="Souza R.C."/>
            <person name="Vasconcelos A.T.R."/>
        </authorList>
    </citation>
    <scope>NUCLEOTIDE SEQUENCE</scope>
</reference>
<evidence type="ECO:0000256" key="3">
    <source>
        <dbReference type="ARBA" id="ARBA00022525"/>
    </source>
</evidence>
<dbReference type="InterPro" id="IPR000734">
    <property type="entry name" value="TAG_lipase"/>
</dbReference>
<dbReference type="HOGENOM" id="CLU_027171_2_0_1"/>
<keyword evidence="3" id="KW-0964">Secreted</keyword>
<dbReference type="InterPro" id="IPR033906">
    <property type="entry name" value="Lipase_N"/>
</dbReference>
<dbReference type="Gene3D" id="3.40.50.1820">
    <property type="entry name" value="alpha/beta hydrolase"/>
    <property type="match status" value="1"/>
</dbReference>
<feature type="domain" description="Lipase" evidence="6">
    <location>
        <begin position="60"/>
        <end position="336"/>
    </location>
</feature>
<dbReference type="InterPro" id="IPR029058">
    <property type="entry name" value="AB_hydrolase_fold"/>
</dbReference>
<name>W5J2K7_ANODA</name>